<dbReference type="GeneID" id="54576724"/>
<dbReference type="OrthoDB" id="5384519at2759"/>
<dbReference type="AlphaFoldDB" id="A0A6A6IRK1"/>
<evidence type="ECO:0000313" key="3">
    <source>
        <dbReference type="Proteomes" id="UP000800094"/>
    </source>
</evidence>
<gene>
    <name evidence="2" type="ORF">BU26DRAFT_421153</name>
</gene>
<keyword evidence="3" id="KW-1185">Reference proteome</keyword>
<reference evidence="2" key="1">
    <citation type="journal article" date="2020" name="Stud. Mycol.">
        <title>101 Dothideomycetes genomes: a test case for predicting lifestyles and emergence of pathogens.</title>
        <authorList>
            <person name="Haridas S."/>
            <person name="Albert R."/>
            <person name="Binder M."/>
            <person name="Bloem J."/>
            <person name="Labutti K."/>
            <person name="Salamov A."/>
            <person name="Andreopoulos B."/>
            <person name="Baker S."/>
            <person name="Barry K."/>
            <person name="Bills G."/>
            <person name="Bluhm B."/>
            <person name="Cannon C."/>
            <person name="Castanera R."/>
            <person name="Culley D."/>
            <person name="Daum C."/>
            <person name="Ezra D."/>
            <person name="Gonzalez J."/>
            <person name="Henrissat B."/>
            <person name="Kuo A."/>
            <person name="Liang C."/>
            <person name="Lipzen A."/>
            <person name="Lutzoni F."/>
            <person name="Magnuson J."/>
            <person name="Mondo S."/>
            <person name="Nolan M."/>
            <person name="Ohm R."/>
            <person name="Pangilinan J."/>
            <person name="Park H.-J."/>
            <person name="Ramirez L."/>
            <person name="Alfaro M."/>
            <person name="Sun H."/>
            <person name="Tritt A."/>
            <person name="Yoshinaga Y."/>
            <person name="Zwiers L.-H."/>
            <person name="Turgeon B."/>
            <person name="Goodwin S."/>
            <person name="Spatafora J."/>
            <person name="Crous P."/>
            <person name="Grigoriev I."/>
        </authorList>
    </citation>
    <scope>NUCLEOTIDE SEQUENCE</scope>
    <source>
        <strain evidence="2">CBS 122368</strain>
    </source>
</reference>
<protein>
    <submittedName>
        <fullName evidence="2">Uncharacterized protein</fullName>
    </submittedName>
</protein>
<sequence length="494" mass="54921">MDFEIFEPHLFAELKGCDDENWQAIHTRLPEAWRWDVDYHTTHSNGGKDHGCCTCTPVEPDDPKNFPLTIAGTPVVLPVEHQWPPMAGVNPPPDPRPSAPIDCTSDIPLEVVRDLFLTFEGSVGFYLLINGLLQIIVPEGFDTVWASSHLPHKYGGLKVCYIPQTVEPTMFPSKTETTKSKSSPGSQSSGISSIFRPSKTSNISLSQPLQINDFIEARAKSSHRKEKFAGRIGLKITKCGDPYLVMSTHVITEAILAKSHIAGIFSKRDRFEKLDDNWNDHVEIWAGNEKIGTVEQTFDNEAEIYPNGFKHDITLIKSTNPSAIKDIQSPIPNLGWLGKESWYSLRQQTSGLKILGPTESHRCAKTLRTNRPSEILVVGEGIFLNQSAGPKPTKDHDMSTWKDLVSRAVLYRVYPDFDPPNGYSGVALYAEGMREDGTEGPGVVGFQSFVQRSGHVQNFEMEGGALEKRLKLGRVAFYGAFQVPEGLRKEFGIV</sequence>
<evidence type="ECO:0000313" key="2">
    <source>
        <dbReference type="EMBL" id="KAF2252220.1"/>
    </source>
</evidence>
<feature type="compositionally biased region" description="Low complexity" evidence="1">
    <location>
        <begin position="180"/>
        <end position="195"/>
    </location>
</feature>
<name>A0A6A6IRK1_9PLEO</name>
<proteinExistence type="predicted"/>
<dbReference type="RefSeq" id="XP_033687224.1">
    <property type="nucleotide sequence ID" value="XM_033823394.1"/>
</dbReference>
<dbReference type="Proteomes" id="UP000800094">
    <property type="component" value="Unassembled WGS sequence"/>
</dbReference>
<feature type="region of interest" description="Disordered" evidence="1">
    <location>
        <begin position="171"/>
        <end position="195"/>
    </location>
</feature>
<organism evidence="2 3">
    <name type="scientific">Trematosphaeria pertusa</name>
    <dbReference type="NCBI Taxonomy" id="390896"/>
    <lineage>
        <taxon>Eukaryota</taxon>
        <taxon>Fungi</taxon>
        <taxon>Dikarya</taxon>
        <taxon>Ascomycota</taxon>
        <taxon>Pezizomycotina</taxon>
        <taxon>Dothideomycetes</taxon>
        <taxon>Pleosporomycetidae</taxon>
        <taxon>Pleosporales</taxon>
        <taxon>Massarineae</taxon>
        <taxon>Trematosphaeriaceae</taxon>
        <taxon>Trematosphaeria</taxon>
    </lineage>
</organism>
<evidence type="ECO:0000256" key="1">
    <source>
        <dbReference type="SAM" id="MobiDB-lite"/>
    </source>
</evidence>
<dbReference type="EMBL" id="ML987192">
    <property type="protein sequence ID" value="KAF2252220.1"/>
    <property type="molecule type" value="Genomic_DNA"/>
</dbReference>
<accession>A0A6A6IRK1</accession>